<accession>A0AAD9YK21</accession>
<feature type="compositionally biased region" description="Basic and acidic residues" evidence="1">
    <location>
        <begin position="9"/>
        <end position="20"/>
    </location>
</feature>
<evidence type="ECO:0000313" key="3">
    <source>
        <dbReference type="Proteomes" id="UP001281614"/>
    </source>
</evidence>
<proteinExistence type="predicted"/>
<dbReference type="EMBL" id="VYYT01000112">
    <property type="protein sequence ID" value="KAK2769065.1"/>
    <property type="molecule type" value="Genomic_DNA"/>
</dbReference>
<reference evidence="2" key="1">
    <citation type="submission" date="2023-02" db="EMBL/GenBank/DDBJ databases">
        <title>Colletotrichum kahawae CIFC_Que2 genome sequencing and assembly.</title>
        <authorList>
            <person name="Baroncelli R."/>
        </authorList>
    </citation>
    <scope>NUCLEOTIDE SEQUENCE</scope>
    <source>
        <strain evidence="2">CIFC_Que2</strain>
    </source>
</reference>
<feature type="region of interest" description="Disordered" evidence="1">
    <location>
        <begin position="1"/>
        <end position="20"/>
    </location>
</feature>
<dbReference type="AlphaFoldDB" id="A0AAD9YK21"/>
<evidence type="ECO:0000256" key="1">
    <source>
        <dbReference type="SAM" id="MobiDB-lite"/>
    </source>
</evidence>
<dbReference type="Proteomes" id="UP001281614">
    <property type="component" value="Unassembled WGS sequence"/>
</dbReference>
<gene>
    <name evidence="2" type="ORF">CKAH01_00672</name>
</gene>
<keyword evidence="3" id="KW-1185">Reference proteome</keyword>
<protein>
    <submittedName>
        <fullName evidence="2">Uncharacterized protein</fullName>
    </submittedName>
</protein>
<evidence type="ECO:0000313" key="2">
    <source>
        <dbReference type="EMBL" id="KAK2769065.1"/>
    </source>
</evidence>
<name>A0AAD9YK21_COLKA</name>
<comment type="caution">
    <text evidence="2">The sequence shown here is derived from an EMBL/GenBank/DDBJ whole genome shotgun (WGS) entry which is preliminary data.</text>
</comment>
<organism evidence="2 3">
    <name type="scientific">Colletotrichum kahawae</name>
    <name type="common">Coffee berry disease fungus</name>
    <dbReference type="NCBI Taxonomy" id="34407"/>
    <lineage>
        <taxon>Eukaryota</taxon>
        <taxon>Fungi</taxon>
        <taxon>Dikarya</taxon>
        <taxon>Ascomycota</taxon>
        <taxon>Pezizomycotina</taxon>
        <taxon>Sordariomycetes</taxon>
        <taxon>Hypocreomycetidae</taxon>
        <taxon>Glomerellales</taxon>
        <taxon>Glomerellaceae</taxon>
        <taxon>Colletotrichum</taxon>
        <taxon>Colletotrichum gloeosporioides species complex</taxon>
    </lineage>
</organism>
<sequence>MGQQQQKQQQEDHGPGQPHIELRTEWKQEIEADRHHLDIQTHLVVGAIIRGPAPLTSSRPSIQNSDGAALLRAGSSSSLDCAAIPWLSHSAATLAQRIIPVMLMAVVDLLLQIPPSP</sequence>